<evidence type="ECO:0000313" key="2">
    <source>
        <dbReference type="Proteomes" id="UP001595858"/>
    </source>
</evidence>
<reference evidence="2" key="1">
    <citation type="journal article" date="2019" name="Int. J. Syst. Evol. Microbiol.">
        <title>The Global Catalogue of Microorganisms (GCM) 10K type strain sequencing project: providing services to taxonomists for standard genome sequencing and annotation.</title>
        <authorList>
            <consortium name="The Broad Institute Genomics Platform"/>
            <consortium name="The Broad Institute Genome Sequencing Center for Infectious Disease"/>
            <person name="Wu L."/>
            <person name="Ma J."/>
        </authorList>
    </citation>
    <scope>NUCLEOTIDE SEQUENCE [LARGE SCALE GENOMIC DNA]</scope>
    <source>
        <strain evidence="2">CGMCC 4.7304</strain>
    </source>
</reference>
<sequence length="64" mass="6878">MAESAQWSWIVTIDGPDGRATITGASAAPTDKPRGAVADHIMQDIARDLGYAPVVLHFSLDRTR</sequence>
<proteinExistence type="predicted"/>
<keyword evidence="2" id="KW-1185">Reference proteome</keyword>
<dbReference type="EMBL" id="JBHSIY010000028">
    <property type="protein sequence ID" value="MFC4869365.1"/>
    <property type="molecule type" value="Genomic_DNA"/>
</dbReference>
<dbReference type="RefSeq" id="WP_344143044.1">
    <property type="nucleotide sequence ID" value="NZ_BAAAQI010000006.1"/>
</dbReference>
<organism evidence="1 2">
    <name type="scientific">Streptomonospora arabica</name>
    <dbReference type="NCBI Taxonomy" id="412417"/>
    <lineage>
        <taxon>Bacteria</taxon>
        <taxon>Bacillati</taxon>
        <taxon>Actinomycetota</taxon>
        <taxon>Actinomycetes</taxon>
        <taxon>Streptosporangiales</taxon>
        <taxon>Nocardiopsidaceae</taxon>
        <taxon>Streptomonospora</taxon>
    </lineage>
</organism>
<protein>
    <submittedName>
        <fullName evidence="1">Uncharacterized protein</fullName>
    </submittedName>
</protein>
<dbReference type="Proteomes" id="UP001595858">
    <property type="component" value="Unassembled WGS sequence"/>
</dbReference>
<accession>A0ABV9SSW4</accession>
<gene>
    <name evidence="1" type="ORF">ACFPCZ_22245</name>
</gene>
<evidence type="ECO:0000313" key="1">
    <source>
        <dbReference type="EMBL" id="MFC4869365.1"/>
    </source>
</evidence>
<name>A0ABV9SSW4_9ACTN</name>
<comment type="caution">
    <text evidence="1">The sequence shown here is derived from an EMBL/GenBank/DDBJ whole genome shotgun (WGS) entry which is preliminary data.</text>
</comment>